<dbReference type="PANTHER" id="PTHR33359:SF1">
    <property type="entry name" value="MOLYBDOPTERIN SYNTHASE SULFUR CARRIER SUBUNIT"/>
    <property type="match status" value="1"/>
</dbReference>
<dbReference type="CDD" id="cd00754">
    <property type="entry name" value="Ubl_MoaD"/>
    <property type="match status" value="1"/>
</dbReference>
<dbReference type="NCBIfam" id="TIGR01682">
    <property type="entry name" value="moaD"/>
    <property type="match status" value="1"/>
</dbReference>
<evidence type="ECO:0000313" key="7">
    <source>
        <dbReference type="Proteomes" id="UP000287352"/>
    </source>
</evidence>
<keyword evidence="7" id="KW-1185">Reference proteome</keyword>
<dbReference type="OrthoDB" id="9801945at2"/>
<comment type="pathway">
    <text evidence="1">Cofactor biosynthesis; molybdopterin biosynthesis.</text>
</comment>
<dbReference type="AlphaFoldDB" id="A0A402A2D2"/>
<dbReference type="GO" id="GO:0000166">
    <property type="term" value="F:nucleotide binding"/>
    <property type="evidence" value="ECO:0007669"/>
    <property type="project" value="UniProtKB-KW"/>
</dbReference>
<protein>
    <recommendedName>
        <fullName evidence="5">Molybdopterin synthase sulfur carrier subunit</fullName>
    </recommendedName>
</protein>
<dbReference type="InterPro" id="IPR044672">
    <property type="entry name" value="MOCS2A"/>
</dbReference>
<name>A0A402A2D2_9CHLR</name>
<dbReference type="PANTHER" id="PTHR33359">
    <property type="entry name" value="MOLYBDOPTERIN SYNTHASE SULFUR CARRIER SUBUNIT"/>
    <property type="match status" value="1"/>
</dbReference>
<dbReference type="Gene3D" id="3.10.20.30">
    <property type="match status" value="1"/>
</dbReference>
<sequence length="82" mass="9116">MKIRIRYFASFREAVGQGEETLEVPMASTVADIRAHLLILHPQLQSIMTRSVCAVNRRYVTPETLIQDGDEIVFIPPTGGGC</sequence>
<keyword evidence="3" id="KW-0501">Molybdenum cofactor biosynthesis</keyword>
<reference evidence="7" key="1">
    <citation type="submission" date="2018-12" db="EMBL/GenBank/DDBJ databases">
        <title>Tengunoibacter tsumagoiensis gen. nov., sp. nov., Dictyobacter kobayashii sp. nov., D. alpinus sp. nov., and D. joshuensis sp. nov. and description of Dictyobacteraceae fam. nov. within the order Ktedonobacterales isolated from Tengu-no-mugimeshi.</title>
        <authorList>
            <person name="Wang C.M."/>
            <person name="Zheng Y."/>
            <person name="Sakai Y."/>
            <person name="Toyoda A."/>
            <person name="Minakuchi Y."/>
            <person name="Abe K."/>
            <person name="Yokota A."/>
            <person name="Yabe S."/>
        </authorList>
    </citation>
    <scope>NUCLEOTIDE SEQUENCE [LARGE SCALE GENOMIC DNA]</scope>
    <source>
        <strain evidence="7">Uno3</strain>
    </source>
</reference>
<dbReference type="NCBIfam" id="TIGR01687">
    <property type="entry name" value="moaD_arch"/>
    <property type="match status" value="1"/>
</dbReference>
<dbReference type="InterPro" id="IPR012675">
    <property type="entry name" value="Beta-grasp_dom_sf"/>
</dbReference>
<dbReference type="InterPro" id="IPR010038">
    <property type="entry name" value="MoaD_arc-typ"/>
</dbReference>
<dbReference type="Pfam" id="PF02597">
    <property type="entry name" value="ThiS"/>
    <property type="match status" value="1"/>
</dbReference>
<keyword evidence="2" id="KW-0547">Nucleotide-binding</keyword>
<dbReference type="UniPathway" id="UPA00344"/>
<accession>A0A402A2D2</accession>
<evidence type="ECO:0000313" key="6">
    <source>
        <dbReference type="EMBL" id="GCE13284.1"/>
    </source>
</evidence>
<comment type="similarity">
    <text evidence="4">Belongs to the MoaD family.</text>
</comment>
<dbReference type="Proteomes" id="UP000287352">
    <property type="component" value="Unassembled WGS sequence"/>
</dbReference>
<evidence type="ECO:0000256" key="3">
    <source>
        <dbReference type="ARBA" id="ARBA00023150"/>
    </source>
</evidence>
<dbReference type="RefSeq" id="WP_126580826.1">
    <property type="nucleotide sequence ID" value="NZ_BIFR01000001.1"/>
</dbReference>
<dbReference type="InterPro" id="IPR003749">
    <property type="entry name" value="ThiS/MoaD-like"/>
</dbReference>
<gene>
    <name evidence="6" type="ORF">KTT_31430</name>
</gene>
<evidence type="ECO:0000256" key="4">
    <source>
        <dbReference type="ARBA" id="ARBA00024200"/>
    </source>
</evidence>
<dbReference type="SUPFAM" id="SSF54285">
    <property type="entry name" value="MoaD/ThiS"/>
    <property type="match status" value="1"/>
</dbReference>
<proteinExistence type="inferred from homology"/>
<organism evidence="6 7">
    <name type="scientific">Tengunoibacter tsumagoiensis</name>
    <dbReference type="NCBI Taxonomy" id="2014871"/>
    <lineage>
        <taxon>Bacteria</taxon>
        <taxon>Bacillati</taxon>
        <taxon>Chloroflexota</taxon>
        <taxon>Ktedonobacteria</taxon>
        <taxon>Ktedonobacterales</taxon>
        <taxon>Dictyobacteraceae</taxon>
        <taxon>Tengunoibacter</taxon>
    </lineage>
</organism>
<evidence type="ECO:0000256" key="1">
    <source>
        <dbReference type="ARBA" id="ARBA00005046"/>
    </source>
</evidence>
<comment type="caution">
    <text evidence="6">The sequence shown here is derived from an EMBL/GenBank/DDBJ whole genome shotgun (WGS) entry which is preliminary data.</text>
</comment>
<dbReference type="EMBL" id="BIFR01000001">
    <property type="protein sequence ID" value="GCE13284.1"/>
    <property type="molecule type" value="Genomic_DNA"/>
</dbReference>
<dbReference type="GO" id="GO:0006777">
    <property type="term" value="P:Mo-molybdopterin cofactor biosynthetic process"/>
    <property type="evidence" value="ECO:0007669"/>
    <property type="project" value="UniProtKB-KW"/>
</dbReference>
<evidence type="ECO:0000256" key="5">
    <source>
        <dbReference type="ARBA" id="ARBA00024247"/>
    </source>
</evidence>
<dbReference type="FunFam" id="3.10.20.30:FF:000010">
    <property type="entry name" value="Molybdopterin synthase sulfur carrier subunit"/>
    <property type="match status" value="1"/>
</dbReference>
<evidence type="ECO:0000256" key="2">
    <source>
        <dbReference type="ARBA" id="ARBA00022741"/>
    </source>
</evidence>
<dbReference type="InterPro" id="IPR016155">
    <property type="entry name" value="Mopterin_synth/thiamin_S_b"/>
</dbReference>
<dbReference type="GO" id="GO:1990133">
    <property type="term" value="C:molybdopterin adenylyltransferase complex"/>
    <property type="evidence" value="ECO:0007669"/>
    <property type="project" value="TreeGrafter"/>
</dbReference>